<keyword evidence="2" id="KW-1185">Reference proteome</keyword>
<reference evidence="1 2" key="1">
    <citation type="journal article" date="2019" name="Commun. Biol.">
        <title>The bagworm genome reveals a unique fibroin gene that provides high tensile strength.</title>
        <authorList>
            <person name="Kono N."/>
            <person name="Nakamura H."/>
            <person name="Ohtoshi R."/>
            <person name="Tomita M."/>
            <person name="Numata K."/>
            <person name="Arakawa K."/>
        </authorList>
    </citation>
    <scope>NUCLEOTIDE SEQUENCE [LARGE SCALE GENOMIC DNA]</scope>
</reference>
<evidence type="ECO:0000313" key="2">
    <source>
        <dbReference type="Proteomes" id="UP000299102"/>
    </source>
</evidence>
<organism evidence="1 2">
    <name type="scientific">Eumeta variegata</name>
    <name type="common">Bagworm moth</name>
    <name type="synonym">Eumeta japonica</name>
    <dbReference type="NCBI Taxonomy" id="151549"/>
    <lineage>
        <taxon>Eukaryota</taxon>
        <taxon>Metazoa</taxon>
        <taxon>Ecdysozoa</taxon>
        <taxon>Arthropoda</taxon>
        <taxon>Hexapoda</taxon>
        <taxon>Insecta</taxon>
        <taxon>Pterygota</taxon>
        <taxon>Neoptera</taxon>
        <taxon>Endopterygota</taxon>
        <taxon>Lepidoptera</taxon>
        <taxon>Glossata</taxon>
        <taxon>Ditrysia</taxon>
        <taxon>Tineoidea</taxon>
        <taxon>Psychidae</taxon>
        <taxon>Oiketicinae</taxon>
        <taxon>Eumeta</taxon>
    </lineage>
</organism>
<dbReference type="AlphaFoldDB" id="A0A4C1WS86"/>
<accession>A0A4C1WS86</accession>
<name>A0A4C1WS86_EUMVA</name>
<dbReference type="EMBL" id="BGZK01000634">
    <property type="protein sequence ID" value="GBP53833.1"/>
    <property type="molecule type" value="Genomic_DNA"/>
</dbReference>
<comment type="caution">
    <text evidence="1">The sequence shown here is derived from an EMBL/GenBank/DDBJ whole genome shotgun (WGS) entry which is preliminary data.</text>
</comment>
<dbReference type="Proteomes" id="UP000299102">
    <property type="component" value="Unassembled WGS sequence"/>
</dbReference>
<gene>
    <name evidence="1" type="ORF">EVAR_42551_1</name>
</gene>
<sequence>MIEHLYTHTHSRTHKHSHAYTRAHAWMRAQTRAHKPTPREKEKERDNQTCIQMSTQSNRALNLLSFLCSIVGTVLRSEKYKLEYQLRFPIENNCHRKQISVITLYATAGVRPHIITRNMWDRIKRSEPLTLRTAGLVRPSLPCTACARRSTRGRAALTDSYPLRF</sequence>
<evidence type="ECO:0000313" key="1">
    <source>
        <dbReference type="EMBL" id="GBP53833.1"/>
    </source>
</evidence>
<protein>
    <submittedName>
        <fullName evidence="1">Uncharacterized protein</fullName>
    </submittedName>
</protein>
<proteinExistence type="predicted"/>